<dbReference type="InterPro" id="IPR003594">
    <property type="entry name" value="HATPase_dom"/>
</dbReference>
<dbReference type="PRINTS" id="PR00344">
    <property type="entry name" value="BCTRLSENSOR"/>
</dbReference>
<dbReference type="GO" id="GO:0000155">
    <property type="term" value="F:phosphorelay sensor kinase activity"/>
    <property type="evidence" value="ECO:0007669"/>
    <property type="project" value="InterPro"/>
</dbReference>
<dbReference type="Gene3D" id="3.30.565.10">
    <property type="entry name" value="Histidine kinase-like ATPase, C-terminal domain"/>
    <property type="match status" value="1"/>
</dbReference>
<evidence type="ECO:0000256" key="8">
    <source>
        <dbReference type="ARBA" id="ARBA00022777"/>
    </source>
</evidence>
<evidence type="ECO:0000256" key="9">
    <source>
        <dbReference type="ARBA" id="ARBA00022840"/>
    </source>
</evidence>
<dbReference type="AlphaFoldDB" id="A0A1H4DFZ9"/>
<keyword evidence="7" id="KW-0547">Nucleotide-binding</keyword>
<keyword evidence="13" id="KW-0175">Coiled coil</keyword>
<feature type="coiled-coil region" evidence="13">
    <location>
        <begin position="231"/>
        <end position="258"/>
    </location>
</feature>
<dbReference type="InterPro" id="IPR058619">
    <property type="entry name" value="PhoQ/CarS-like_HATPase"/>
</dbReference>
<dbReference type="PANTHER" id="PTHR45436:SF4">
    <property type="entry name" value="SENSOR PROTEIN PHOQ"/>
    <property type="match status" value="1"/>
</dbReference>
<dbReference type="EC" id="2.7.13.3" evidence="3"/>
<dbReference type="SUPFAM" id="SSF47384">
    <property type="entry name" value="Homodimeric domain of signal transducing histidine kinase"/>
    <property type="match status" value="1"/>
</dbReference>
<proteinExistence type="predicted"/>
<evidence type="ECO:0000256" key="13">
    <source>
        <dbReference type="SAM" id="Coils"/>
    </source>
</evidence>
<dbReference type="GO" id="GO:0005886">
    <property type="term" value="C:plasma membrane"/>
    <property type="evidence" value="ECO:0007669"/>
    <property type="project" value="TreeGrafter"/>
</dbReference>
<dbReference type="Pfam" id="PF00512">
    <property type="entry name" value="HisKA"/>
    <property type="match status" value="1"/>
</dbReference>
<dbReference type="SUPFAM" id="SSF55874">
    <property type="entry name" value="ATPase domain of HSP90 chaperone/DNA topoisomerase II/histidine kinase"/>
    <property type="match status" value="1"/>
</dbReference>
<sequence>MSSEAAVSLSLRARLLRASAVILPLVIILAGVALLKAFHGSLENAEASQARLHVYLLLGAVEVDGNQLKLPSTVLEPGFSRDGSGVYGFIHNADGSLLWRSRSSQSIDPDVVQRLPSSLLQPGQALFSHLPQQGLYLFQYPVIWEADGTDIRFLVSVLRSDSHVVSEMKAFSLQLLGWLSGVGLVALLAQYFIMRWGLRPLDQLAADLQRIEVGTTDHLDGRYPEEVQGVTQSLNRLIESERRQRERYRNTLADLAHSLKTPLAVIRGAGDDCADQHSYRRLVEEQTQRMQQIVQYQLSRAVKSEGRVLAQAVAVAPLLERLVRVMEKVYAAQPAEVSLSLQPDAGFAGDERDLMELLGNLLDNAFKYGNGQVAVEAGLEAGQLVISISDNGAGVAPAQRQVILQRGARLDSQTPGQGIGLAVALDIVSSYDGALEVSSSTLGGACFRVELPGGPVSQDA</sequence>
<feature type="transmembrane region" description="Helical" evidence="14">
    <location>
        <begin position="15"/>
        <end position="35"/>
    </location>
</feature>
<dbReference type="RefSeq" id="WP_091826035.1">
    <property type="nucleotide sequence ID" value="NZ_FNRJ01000006.1"/>
</dbReference>
<keyword evidence="10 14" id="KW-1133">Transmembrane helix</keyword>
<dbReference type="InterPro" id="IPR050428">
    <property type="entry name" value="TCS_sensor_his_kinase"/>
</dbReference>
<dbReference type="InterPro" id="IPR036097">
    <property type="entry name" value="HisK_dim/P_sf"/>
</dbReference>
<evidence type="ECO:0000256" key="12">
    <source>
        <dbReference type="ARBA" id="ARBA00023136"/>
    </source>
</evidence>
<dbReference type="OrthoDB" id="9809567at2"/>
<feature type="domain" description="Histidine kinase" evidence="15">
    <location>
        <begin position="254"/>
        <end position="455"/>
    </location>
</feature>
<evidence type="ECO:0000256" key="4">
    <source>
        <dbReference type="ARBA" id="ARBA00022553"/>
    </source>
</evidence>
<dbReference type="Gene3D" id="1.10.287.130">
    <property type="match status" value="1"/>
</dbReference>
<evidence type="ECO:0000256" key="1">
    <source>
        <dbReference type="ARBA" id="ARBA00000085"/>
    </source>
</evidence>
<dbReference type="Pfam" id="PF02518">
    <property type="entry name" value="HATPase_c"/>
    <property type="match status" value="1"/>
</dbReference>
<evidence type="ECO:0000256" key="11">
    <source>
        <dbReference type="ARBA" id="ARBA00023012"/>
    </source>
</evidence>
<gene>
    <name evidence="17" type="ORF">SAMN02745729_10683</name>
</gene>
<feature type="transmembrane region" description="Helical" evidence="14">
    <location>
        <begin position="175"/>
        <end position="193"/>
    </location>
</feature>
<keyword evidence="4" id="KW-0597">Phosphoprotein</keyword>
<dbReference type="CDD" id="cd16954">
    <property type="entry name" value="HATPase_PhoQ-like"/>
    <property type="match status" value="1"/>
</dbReference>
<dbReference type="EMBL" id="FNRJ01000006">
    <property type="protein sequence ID" value="SEA71527.1"/>
    <property type="molecule type" value="Genomic_DNA"/>
</dbReference>
<keyword evidence="18" id="KW-1185">Reference proteome</keyword>
<name>A0A1H4DFZ9_9GAMM</name>
<evidence type="ECO:0000256" key="7">
    <source>
        <dbReference type="ARBA" id="ARBA00022741"/>
    </source>
</evidence>
<evidence type="ECO:0000259" key="15">
    <source>
        <dbReference type="PROSITE" id="PS50109"/>
    </source>
</evidence>
<dbReference type="PANTHER" id="PTHR45436">
    <property type="entry name" value="SENSOR HISTIDINE KINASE YKOH"/>
    <property type="match status" value="1"/>
</dbReference>
<dbReference type="InterPro" id="IPR004358">
    <property type="entry name" value="Sig_transdc_His_kin-like_C"/>
</dbReference>
<evidence type="ECO:0000256" key="6">
    <source>
        <dbReference type="ARBA" id="ARBA00022692"/>
    </source>
</evidence>
<keyword evidence="6 14" id="KW-0812">Transmembrane</keyword>
<dbReference type="GO" id="GO:0005524">
    <property type="term" value="F:ATP binding"/>
    <property type="evidence" value="ECO:0007669"/>
    <property type="project" value="UniProtKB-KW"/>
</dbReference>
<dbReference type="InterPro" id="IPR003660">
    <property type="entry name" value="HAMP_dom"/>
</dbReference>
<evidence type="ECO:0000256" key="14">
    <source>
        <dbReference type="SAM" id="Phobius"/>
    </source>
</evidence>
<dbReference type="CDD" id="cd00082">
    <property type="entry name" value="HisKA"/>
    <property type="match status" value="1"/>
</dbReference>
<keyword evidence="8 17" id="KW-0418">Kinase</keyword>
<keyword evidence="12 14" id="KW-0472">Membrane</keyword>
<dbReference type="PROSITE" id="PS50885">
    <property type="entry name" value="HAMP"/>
    <property type="match status" value="1"/>
</dbReference>
<keyword evidence="5" id="KW-0808">Transferase</keyword>
<feature type="domain" description="HAMP" evidence="16">
    <location>
        <begin position="195"/>
        <end position="246"/>
    </location>
</feature>
<evidence type="ECO:0000256" key="5">
    <source>
        <dbReference type="ARBA" id="ARBA00022679"/>
    </source>
</evidence>
<dbReference type="InterPro" id="IPR005467">
    <property type="entry name" value="His_kinase_dom"/>
</dbReference>
<dbReference type="Proteomes" id="UP000242469">
    <property type="component" value="Unassembled WGS sequence"/>
</dbReference>
<dbReference type="SMART" id="SM00388">
    <property type="entry name" value="HisKA"/>
    <property type="match status" value="1"/>
</dbReference>
<evidence type="ECO:0000313" key="17">
    <source>
        <dbReference type="EMBL" id="SEA71527.1"/>
    </source>
</evidence>
<evidence type="ECO:0000256" key="3">
    <source>
        <dbReference type="ARBA" id="ARBA00012438"/>
    </source>
</evidence>
<evidence type="ECO:0000259" key="16">
    <source>
        <dbReference type="PROSITE" id="PS50885"/>
    </source>
</evidence>
<comment type="catalytic activity">
    <reaction evidence="1">
        <text>ATP + protein L-histidine = ADP + protein N-phospho-L-histidine.</text>
        <dbReference type="EC" id="2.7.13.3"/>
    </reaction>
</comment>
<dbReference type="STRING" id="1122198.SAMN02745729_10683"/>
<reference evidence="18" key="1">
    <citation type="submission" date="2016-10" db="EMBL/GenBank/DDBJ databases">
        <authorList>
            <person name="Varghese N."/>
            <person name="Submissions S."/>
        </authorList>
    </citation>
    <scope>NUCLEOTIDE SEQUENCE [LARGE SCALE GENOMIC DNA]</scope>
    <source>
        <strain evidence="18">DSM 11526</strain>
    </source>
</reference>
<dbReference type="InterPro" id="IPR036890">
    <property type="entry name" value="HATPase_C_sf"/>
</dbReference>
<evidence type="ECO:0000256" key="10">
    <source>
        <dbReference type="ARBA" id="ARBA00022989"/>
    </source>
</evidence>
<organism evidence="17 18">
    <name type="scientific">Marinobacterium iners DSM 11526</name>
    <dbReference type="NCBI Taxonomy" id="1122198"/>
    <lineage>
        <taxon>Bacteria</taxon>
        <taxon>Pseudomonadati</taxon>
        <taxon>Pseudomonadota</taxon>
        <taxon>Gammaproteobacteria</taxon>
        <taxon>Oceanospirillales</taxon>
        <taxon>Oceanospirillaceae</taxon>
        <taxon>Marinobacterium</taxon>
    </lineage>
</organism>
<dbReference type="PROSITE" id="PS50109">
    <property type="entry name" value="HIS_KIN"/>
    <property type="match status" value="1"/>
</dbReference>
<dbReference type="InterPro" id="IPR003661">
    <property type="entry name" value="HisK_dim/P_dom"/>
</dbReference>
<evidence type="ECO:0000313" key="18">
    <source>
        <dbReference type="Proteomes" id="UP000242469"/>
    </source>
</evidence>
<keyword evidence="11" id="KW-0902">Two-component regulatory system</keyword>
<comment type="subcellular location">
    <subcellularLocation>
        <location evidence="2">Membrane</location>
    </subcellularLocation>
</comment>
<protein>
    <recommendedName>
        <fullName evidence="3">histidine kinase</fullName>
        <ecNumber evidence="3">2.7.13.3</ecNumber>
    </recommendedName>
</protein>
<accession>A0A1H4DFZ9</accession>
<keyword evidence="9" id="KW-0067">ATP-binding</keyword>
<dbReference type="SMART" id="SM00387">
    <property type="entry name" value="HATPase_c"/>
    <property type="match status" value="1"/>
</dbReference>
<evidence type="ECO:0000256" key="2">
    <source>
        <dbReference type="ARBA" id="ARBA00004370"/>
    </source>
</evidence>